<dbReference type="RefSeq" id="WP_283440932.1">
    <property type="nucleotide sequence ID" value="NZ_FXUL01000002.1"/>
</dbReference>
<dbReference type="Proteomes" id="UP001158049">
    <property type="component" value="Unassembled WGS sequence"/>
</dbReference>
<feature type="domain" description="GST N-terminal" evidence="1">
    <location>
        <begin position="1"/>
        <end position="85"/>
    </location>
</feature>
<gene>
    <name evidence="3" type="ORF">SAMN06295970_102127</name>
</gene>
<dbReference type="EMBL" id="FXUL01000002">
    <property type="protein sequence ID" value="SMP48269.1"/>
    <property type="molecule type" value="Genomic_DNA"/>
</dbReference>
<dbReference type="InterPro" id="IPR036249">
    <property type="entry name" value="Thioredoxin-like_sf"/>
</dbReference>
<reference evidence="3 4" key="1">
    <citation type="submission" date="2017-05" db="EMBL/GenBank/DDBJ databases">
        <authorList>
            <person name="Varghese N."/>
            <person name="Submissions S."/>
        </authorList>
    </citation>
    <scope>NUCLEOTIDE SEQUENCE [LARGE SCALE GENOMIC DNA]</scope>
    <source>
        <strain evidence="3 4">DSM 26001</strain>
    </source>
</reference>
<feature type="domain" description="GST C-terminal" evidence="2">
    <location>
        <begin position="87"/>
        <end position="235"/>
    </location>
</feature>
<dbReference type="SUPFAM" id="SSF52833">
    <property type="entry name" value="Thioredoxin-like"/>
    <property type="match status" value="1"/>
</dbReference>
<keyword evidence="4" id="KW-1185">Reference proteome</keyword>
<organism evidence="3 4">
    <name type="scientific">Noviherbaspirillum suwonense</name>
    <dbReference type="NCBI Taxonomy" id="1224511"/>
    <lineage>
        <taxon>Bacteria</taxon>
        <taxon>Pseudomonadati</taxon>
        <taxon>Pseudomonadota</taxon>
        <taxon>Betaproteobacteria</taxon>
        <taxon>Burkholderiales</taxon>
        <taxon>Oxalobacteraceae</taxon>
        <taxon>Noviherbaspirillum</taxon>
    </lineage>
</organism>
<evidence type="ECO:0000313" key="4">
    <source>
        <dbReference type="Proteomes" id="UP001158049"/>
    </source>
</evidence>
<dbReference type="InterPro" id="IPR010987">
    <property type="entry name" value="Glutathione-S-Trfase_C-like"/>
</dbReference>
<evidence type="ECO:0000313" key="3">
    <source>
        <dbReference type="EMBL" id="SMP48269.1"/>
    </source>
</evidence>
<dbReference type="InterPro" id="IPR004046">
    <property type="entry name" value="GST_C"/>
</dbReference>
<dbReference type="PANTHER" id="PTHR11571">
    <property type="entry name" value="GLUTATHIONE S-TRANSFERASE"/>
    <property type="match status" value="1"/>
</dbReference>
<dbReference type="PANTHER" id="PTHR11571:SF263">
    <property type="entry name" value="GLUTATHIONE S-TRANSFERASE"/>
    <property type="match status" value="1"/>
</dbReference>
<dbReference type="CDD" id="cd03039">
    <property type="entry name" value="GST_N_Sigma_like"/>
    <property type="match status" value="1"/>
</dbReference>
<dbReference type="PROSITE" id="PS50405">
    <property type="entry name" value="GST_CTER"/>
    <property type="match status" value="1"/>
</dbReference>
<accession>A0ABY1PU88</accession>
<dbReference type="Gene3D" id="3.40.30.10">
    <property type="entry name" value="Glutaredoxin"/>
    <property type="match status" value="1"/>
</dbReference>
<dbReference type="InterPro" id="IPR036282">
    <property type="entry name" value="Glutathione-S-Trfase_C_sf"/>
</dbReference>
<dbReference type="InterPro" id="IPR004045">
    <property type="entry name" value="Glutathione_S-Trfase_N"/>
</dbReference>
<proteinExistence type="predicted"/>
<comment type="caution">
    <text evidence="3">The sequence shown here is derived from an EMBL/GenBank/DDBJ whole genome shotgun (WGS) entry which is preliminary data.</text>
</comment>
<dbReference type="Gene3D" id="1.20.1050.10">
    <property type="match status" value="1"/>
</dbReference>
<protein>
    <submittedName>
        <fullName evidence="3">Glutathione S-transferase</fullName>
    </submittedName>
</protein>
<dbReference type="InterPro" id="IPR050213">
    <property type="entry name" value="GST_superfamily"/>
</dbReference>
<dbReference type="CDD" id="cd03192">
    <property type="entry name" value="GST_C_Sigma_like"/>
    <property type="match status" value="1"/>
</dbReference>
<dbReference type="SUPFAM" id="SSF47616">
    <property type="entry name" value="GST C-terminal domain-like"/>
    <property type="match status" value="1"/>
</dbReference>
<sequence length="249" mass="27498">MAYKLFYWPGIQGRGEFVRLALEDAGAAYEDVGRSQGEAALMAAMKKLDPVHRPFAPPFLQDGDVLVGQTANILYCLGPKLDLAPADEAGRLWVNQLQLTIADMVAEAHDTHHPVASGLYYDDQKAEALRRARDFTENRIPKFLSYFEEILANNPGGAGCLAGASASYADLSLFQLVEGLRYAFPKAMARMARSLPQVTALCDAVSRRPGIAAYLKSPRRQPFNEEGIFRHYPELDADHEAPQRFANPT</sequence>
<dbReference type="PROSITE" id="PS50404">
    <property type="entry name" value="GST_NTER"/>
    <property type="match status" value="1"/>
</dbReference>
<evidence type="ECO:0000259" key="1">
    <source>
        <dbReference type="PROSITE" id="PS50404"/>
    </source>
</evidence>
<dbReference type="Pfam" id="PF14497">
    <property type="entry name" value="GST_C_3"/>
    <property type="match status" value="1"/>
</dbReference>
<name>A0ABY1PU88_9BURK</name>
<evidence type="ECO:0000259" key="2">
    <source>
        <dbReference type="PROSITE" id="PS50405"/>
    </source>
</evidence>